<dbReference type="FunFam" id="3.30.1490.190:FF:000003">
    <property type="entry name" value="Fur family transcriptional regulator"/>
    <property type="match status" value="1"/>
</dbReference>
<keyword evidence="7" id="KW-0805">Transcription regulation</keyword>
<evidence type="ECO:0000256" key="1">
    <source>
        <dbReference type="ARBA" id="ARBA00004496"/>
    </source>
</evidence>
<dbReference type="Gene3D" id="1.10.10.10">
    <property type="entry name" value="Winged helix-like DNA-binding domain superfamily/Winged helix DNA-binding domain"/>
    <property type="match status" value="1"/>
</dbReference>
<evidence type="ECO:0000256" key="2">
    <source>
        <dbReference type="ARBA" id="ARBA00007957"/>
    </source>
</evidence>
<evidence type="ECO:0000256" key="10">
    <source>
        <dbReference type="ARBA" id="ARBA00023211"/>
    </source>
</evidence>
<evidence type="ECO:0000313" key="14">
    <source>
        <dbReference type="EMBL" id="PTQ86073.1"/>
    </source>
</evidence>
<comment type="cofactor">
    <cofactor evidence="12">
        <name>Zn(2+)</name>
        <dbReference type="ChEBI" id="CHEBI:29105"/>
    </cofactor>
    <text evidence="12">Binds 1 zinc ion per subunit.</text>
</comment>
<dbReference type="PANTHER" id="PTHR33202">
    <property type="entry name" value="ZINC UPTAKE REGULATION PROTEIN"/>
    <property type="match status" value="1"/>
</dbReference>
<dbReference type="EMBL" id="QAOM01000002">
    <property type="protein sequence ID" value="PTQ86073.1"/>
    <property type="molecule type" value="Genomic_DNA"/>
</dbReference>
<dbReference type="SUPFAM" id="SSF46785">
    <property type="entry name" value="Winged helix' DNA-binding domain"/>
    <property type="match status" value="1"/>
</dbReference>
<comment type="cofactor">
    <cofactor evidence="13">
        <name>Mn(2+)</name>
        <dbReference type="ChEBI" id="CHEBI:29035"/>
    </cofactor>
    <cofactor evidence="13">
        <name>Fe(2+)</name>
        <dbReference type="ChEBI" id="CHEBI:29033"/>
    </cofactor>
    <text evidence="13">Binds 1 Mn(2+) or Fe(2+) ion per subunit.</text>
</comment>
<evidence type="ECO:0000256" key="8">
    <source>
        <dbReference type="ARBA" id="ARBA00023125"/>
    </source>
</evidence>
<feature type="binding site" evidence="12">
    <location>
        <position position="99"/>
    </location>
    <ligand>
        <name>Zn(2+)</name>
        <dbReference type="ChEBI" id="CHEBI:29105"/>
    </ligand>
</feature>
<evidence type="ECO:0000256" key="12">
    <source>
        <dbReference type="PIRSR" id="PIRSR602481-1"/>
    </source>
</evidence>
<keyword evidence="8" id="KW-0238">DNA-binding</keyword>
<dbReference type="CDD" id="cd07153">
    <property type="entry name" value="Fur_like"/>
    <property type="match status" value="1"/>
</dbReference>
<accession>A0A2T5IQH7</accession>
<keyword evidence="10" id="KW-0464">Manganese</keyword>
<feature type="binding site" evidence="12">
    <location>
        <position position="96"/>
    </location>
    <ligand>
        <name>Zn(2+)</name>
        <dbReference type="ChEBI" id="CHEBI:29105"/>
    </ligand>
</feature>
<dbReference type="PANTHER" id="PTHR33202:SF8">
    <property type="entry name" value="PEROXIDE-RESPONSIVE REPRESSOR PERR"/>
    <property type="match status" value="1"/>
</dbReference>
<name>A0A2T5IQH7_9LACT</name>
<comment type="subcellular location">
    <subcellularLocation>
        <location evidence="1">Cytoplasm</location>
    </subcellularLocation>
</comment>
<keyword evidence="4" id="KW-0678">Repressor</keyword>
<keyword evidence="6 12" id="KW-0862">Zinc</keyword>
<comment type="caution">
    <text evidence="14">The sequence shown here is derived from an EMBL/GenBank/DDBJ whole genome shotgun (WGS) entry which is preliminary data.</text>
</comment>
<evidence type="ECO:0000256" key="11">
    <source>
        <dbReference type="ARBA" id="ARBA00058667"/>
    </source>
</evidence>
<comment type="function">
    <text evidence="11">Manganese-dependent repressor that controls a regulon of oxidative stress resistance and iron-storage proteins. May act as a hydrogen peroxide and organic hydroperoxide sensor.</text>
</comment>
<proteinExistence type="inferred from homology"/>
<evidence type="ECO:0000256" key="4">
    <source>
        <dbReference type="ARBA" id="ARBA00022491"/>
    </source>
</evidence>
<feature type="binding site" evidence="12">
    <location>
        <position position="139"/>
    </location>
    <ligand>
        <name>Zn(2+)</name>
        <dbReference type="ChEBI" id="CHEBI:29105"/>
    </ligand>
</feature>
<protein>
    <submittedName>
        <fullName evidence="14">Fur family peroxide stress response transcriptional regulator</fullName>
    </submittedName>
</protein>
<dbReference type="InterPro" id="IPR036388">
    <property type="entry name" value="WH-like_DNA-bd_sf"/>
</dbReference>
<dbReference type="InterPro" id="IPR036390">
    <property type="entry name" value="WH_DNA-bd_sf"/>
</dbReference>
<feature type="binding site" evidence="12">
    <location>
        <position position="136"/>
    </location>
    <ligand>
        <name>Zn(2+)</name>
        <dbReference type="ChEBI" id="CHEBI:29105"/>
    </ligand>
</feature>
<dbReference type="AlphaFoldDB" id="A0A2T5IQH7"/>
<gene>
    <name evidence="14" type="ORF">C8U37_102176</name>
</gene>
<dbReference type="InterPro" id="IPR002481">
    <property type="entry name" value="FUR"/>
</dbReference>
<dbReference type="GO" id="GO:0005737">
    <property type="term" value="C:cytoplasm"/>
    <property type="evidence" value="ECO:0007669"/>
    <property type="project" value="UniProtKB-SubCell"/>
</dbReference>
<dbReference type="FunFam" id="1.10.10.10:FF:000007">
    <property type="entry name" value="Ferric uptake regulation protein"/>
    <property type="match status" value="1"/>
</dbReference>
<evidence type="ECO:0000256" key="9">
    <source>
        <dbReference type="ARBA" id="ARBA00023163"/>
    </source>
</evidence>
<dbReference type="InterPro" id="IPR043135">
    <property type="entry name" value="Fur_C"/>
</dbReference>
<evidence type="ECO:0000256" key="3">
    <source>
        <dbReference type="ARBA" id="ARBA00022490"/>
    </source>
</evidence>
<dbReference type="Pfam" id="PF01475">
    <property type="entry name" value="FUR"/>
    <property type="match status" value="1"/>
</dbReference>
<keyword evidence="9" id="KW-0804">Transcription</keyword>
<dbReference type="GO" id="GO:0000976">
    <property type="term" value="F:transcription cis-regulatory region binding"/>
    <property type="evidence" value="ECO:0007669"/>
    <property type="project" value="TreeGrafter"/>
</dbReference>
<dbReference type="GO" id="GO:0008270">
    <property type="term" value="F:zinc ion binding"/>
    <property type="evidence" value="ECO:0007669"/>
    <property type="project" value="TreeGrafter"/>
</dbReference>
<evidence type="ECO:0000313" key="15">
    <source>
        <dbReference type="Proteomes" id="UP000244161"/>
    </source>
</evidence>
<keyword evidence="5 12" id="KW-0479">Metal-binding</keyword>
<dbReference type="Proteomes" id="UP000244161">
    <property type="component" value="Unassembled WGS sequence"/>
</dbReference>
<feature type="binding site" evidence="13">
    <location>
        <position position="128"/>
    </location>
    <ligand>
        <name>Fe cation</name>
        <dbReference type="ChEBI" id="CHEBI:24875"/>
    </ligand>
</feature>
<evidence type="ECO:0000256" key="6">
    <source>
        <dbReference type="ARBA" id="ARBA00022833"/>
    </source>
</evidence>
<dbReference type="RefSeq" id="WP_108031654.1">
    <property type="nucleotide sequence ID" value="NZ_QAOM01000002.1"/>
</dbReference>
<evidence type="ECO:0000256" key="13">
    <source>
        <dbReference type="PIRSR" id="PIRSR602481-2"/>
    </source>
</evidence>
<dbReference type="GO" id="GO:1900376">
    <property type="term" value="P:regulation of secondary metabolite biosynthetic process"/>
    <property type="evidence" value="ECO:0007669"/>
    <property type="project" value="TreeGrafter"/>
</dbReference>
<reference evidence="14 15" key="1">
    <citation type="submission" date="2018-04" db="EMBL/GenBank/DDBJ databases">
        <title>Genomic Encyclopedia of Archaeal and Bacterial Type Strains, Phase II (KMG-II): from individual species to whole genera.</title>
        <authorList>
            <person name="Goeker M."/>
        </authorList>
    </citation>
    <scope>NUCLEOTIDE SEQUENCE [LARGE SCALE GENOMIC DNA]</scope>
    <source>
        <strain evidence="14 15">DSM 18806</strain>
    </source>
</reference>
<dbReference type="OrthoDB" id="8659436at2"/>
<organism evidence="14 15">
    <name type="scientific">Trichococcus patagoniensis</name>
    <dbReference type="NCBI Taxonomy" id="382641"/>
    <lineage>
        <taxon>Bacteria</taxon>
        <taxon>Bacillati</taxon>
        <taxon>Bacillota</taxon>
        <taxon>Bacilli</taxon>
        <taxon>Lactobacillales</taxon>
        <taxon>Carnobacteriaceae</taxon>
        <taxon>Trichococcus</taxon>
    </lineage>
</organism>
<keyword evidence="13" id="KW-0408">Iron</keyword>
<keyword evidence="3" id="KW-0963">Cytoplasm</keyword>
<sequence length="163" mass="18616">MHRTVVNDSIEKMKNANIRITPQRYAILEYLVESKMHPTADDIYKALADRFPNMSAATVYNNLRLFVKIGFVKELAYGDASSRFDFSNTQHYHAICESCGKIVDLYYPVLDDVEMVAENLTGFQVSHHRMEVYGICPECQEKGVQKEDIDDGAEAAGHHHHQH</sequence>
<comment type="similarity">
    <text evidence="2">Belongs to the Fur family.</text>
</comment>
<keyword evidence="15" id="KW-1185">Reference proteome</keyword>
<dbReference type="GO" id="GO:0003700">
    <property type="term" value="F:DNA-binding transcription factor activity"/>
    <property type="evidence" value="ECO:0007669"/>
    <property type="project" value="InterPro"/>
</dbReference>
<evidence type="ECO:0000256" key="7">
    <source>
        <dbReference type="ARBA" id="ARBA00023015"/>
    </source>
</evidence>
<evidence type="ECO:0000256" key="5">
    <source>
        <dbReference type="ARBA" id="ARBA00022723"/>
    </source>
</evidence>
<dbReference type="GO" id="GO:0045892">
    <property type="term" value="P:negative regulation of DNA-templated transcription"/>
    <property type="evidence" value="ECO:0007669"/>
    <property type="project" value="TreeGrafter"/>
</dbReference>
<dbReference type="Gene3D" id="3.30.1490.190">
    <property type="match status" value="1"/>
</dbReference>